<comment type="caution">
    <text evidence="1">The sequence shown here is derived from an EMBL/GenBank/DDBJ whole genome shotgun (WGS) entry which is preliminary data.</text>
</comment>
<accession>A0A9P8Y7V2</accession>
<name>A0A9P8Y7V2_9PEZI</name>
<dbReference type="EMBL" id="JAGTJQ010000006">
    <property type="protein sequence ID" value="KAH7029692.1"/>
    <property type="molecule type" value="Genomic_DNA"/>
</dbReference>
<organism evidence="1 2">
    <name type="scientific">Microdochium trichocladiopsis</name>
    <dbReference type="NCBI Taxonomy" id="1682393"/>
    <lineage>
        <taxon>Eukaryota</taxon>
        <taxon>Fungi</taxon>
        <taxon>Dikarya</taxon>
        <taxon>Ascomycota</taxon>
        <taxon>Pezizomycotina</taxon>
        <taxon>Sordariomycetes</taxon>
        <taxon>Xylariomycetidae</taxon>
        <taxon>Xylariales</taxon>
        <taxon>Microdochiaceae</taxon>
        <taxon>Microdochium</taxon>
    </lineage>
</organism>
<dbReference type="RefSeq" id="XP_046011980.1">
    <property type="nucleotide sequence ID" value="XM_046158924.1"/>
</dbReference>
<dbReference type="GeneID" id="70188470"/>
<evidence type="ECO:0000313" key="1">
    <source>
        <dbReference type="EMBL" id="KAH7029692.1"/>
    </source>
</evidence>
<proteinExistence type="predicted"/>
<protein>
    <submittedName>
        <fullName evidence="1">Uncharacterized protein</fullName>
    </submittedName>
</protein>
<dbReference type="Proteomes" id="UP000756346">
    <property type="component" value="Unassembled WGS sequence"/>
</dbReference>
<gene>
    <name evidence="1" type="ORF">B0I36DRAFT_364194</name>
</gene>
<dbReference type="AlphaFoldDB" id="A0A9P8Y7V2"/>
<evidence type="ECO:0000313" key="2">
    <source>
        <dbReference type="Proteomes" id="UP000756346"/>
    </source>
</evidence>
<sequence length="174" mass="19977">MEIQRVGISTLRSQIYGRYANRKIIDSSKQLGFTIEPDPDHSETYKLLRSQATRFPEAHLLYQEISNFTGIFPRPTDEQRRRWTEVSGEECEGDVRNYRYVSIKVYEESSGQRPASKPEHGGYSQSRMADFHGDAVIAMFREVSASTLAGFARTATYRRSGRSYGLDFIMIMGR</sequence>
<reference evidence="1" key="1">
    <citation type="journal article" date="2021" name="Nat. Commun.">
        <title>Genetic determinants of endophytism in the Arabidopsis root mycobiome.</title>
        <authorList>
            <person name="Mesny F."/>
            <person name="Miyauchi S."/>
            <person name="Thiergart T."/>
            <person name="Pickel B."/>
            <person name="Atanasova L."/>
            <person name="Karlsson M."/>
            <person name="Huettel B."/>
            <person name="Barry K.W."/>
            <person name="Haridas S."/>
            <person name="Chen C."/>
            <person name="Bauer D."/>
            <person name="Andreopoulos W."/>
            <person name="Pangilinan J."/>
            <person name="LaButti K."/>
            <person name="Riley R."/>
            <person name="Lipzen A."/>
            <person name="Clum A."/>
            <person name="Drula E."/>
            <person name="Henrissat B."/>
            <person name="Kohler A."/>
            <person name="Grigoriev I.V."/>
            <person name="Martin F.M."/>
            <person name="Hacquard S."/>
        </authorList>
    </citation>
    <scope>NUCLEOTIDE SEQUENCE</scope>
    <source>
        <strain evidence="1">MPI-CAGE-CH-0230</strain>
    </source>
</reference>
<dbReference type="OrthoDB" id="10351804at2759"/>
<keyword evidence="2" id="KW-1185">Reference proteome</keyword>